<dbReference type="EMBL" id="FOCM01000005">
    <property type="protein sequence ID" value="SEN68619.1"/>
    <property type="molecule type" value="Genomic_DNA"/>
</dbReference>
<sequence>MVSKWPAAVLVAGLLLCAATPGAAARDTPAHLAQAVALIEDGDAEAAQAILSDTVSASPDDLLARAHLGRAFIALGDIEAARGQLTEIRRRGGRASWPEFLLRSALGNGPSAGY</sequence>
<name>A0A1H8IK21_9RHOB</name>
<dbReference type="Pfam" id="PF14559">
    <property type="entry name" value="TPR_19"/>
    <property type="match status" value="1"/>
</dbReference>
<reference evidence="3" key="1">
    <citation type="submission" date="2016-10" db="EMBL/GenBank/DDBJ databases">
        <authorList>
            <person name="Varghese N."/>
            <person name="Submissions S."/>
        </authorList>
    </citation>
    <scope>NUCLEOTIDE SEQUENCE [LARGE SCALE GENOMIC DNA]</scope>
    <source>
        <strain evidence="3">DSM 26893</strain>
    </source>
</reference>
<dbReference type="InterPro" id="IPR011990">
    <property type="entry name" value="TPR-like_helical_dom_sf"/>
</dbReference>
<dbReference type="RefSeq" id="WP_175481738.1">
    <property type="nucleotide sequence ID" value="NZ_FOCM01000005.1"/>
</dbReference>
<dbReference type="AlphaFoldDB" id="A0A1H8IK21"/>
<protein>
    <submittedName>
        <fullName evidence="2">Tetratricopeptide repeat-containing protein</fullName>
    </submittedName>
</protein>
<feature type="chain" id="PRO_5011651632" evidence="1">
    <location>
        <begin position="26"/>
        <end position="114"/>
    </location>
</feature>
<accession>A0A1H8IK21</accession>
<gene>
    <name evidence="2" type="ORF">SAMN04488011_105253</name>
</gene>
<evidence type="ECO:0000256" key="1">
    <source>
        <dbReference type="SAM" id="SignalP"/>
    </source>
</evidence>
<keyword evidence="1" id="KW-0732">Signal</keyword>
<keyword evidence="3" id="KW-1185">Reference proteome</keyword>
<feature type="signal peptide" evidence="1">
    <location>
        <begin position="1"/>
        <end position="25"/>
    </location>
</feature>
<proteinExistence type="predicted"/>
<dbReference type="Proteomes" id="UP000199372">
    <property type="component" value="Unassembled WGS sequence"/>
</dbReference>
<evidence type="ECO:0000313" key="3">
    <source>
        <dbReference type="Proteomes" id="UP000199372"/>
    </source>
</evidence>
<dbReference type="SUPFAM" id="SSF48452">
    <property type="entry name" value="TPR-like"/>
    <property type="match status" value="1"/>
</dbReference>
<evidence type="ECO:0000313" key="2">
    <source>
        <dbReference type="EMBL" id="SEN68619.1"/>
    </source>
</evidence>
<dbReference type="Gene3D" id="1.25.40.10">
    <property type="entry name" value="Tetratricopeptide repeat domain"/>
    <property type="match status" value="1"/>
</dbReference>
<organism evidence="2 3">
    <name type="scientific">Palleronia pelagia</name>
    <dbReference type="NCBI Taxonomy" id="387096"/>
    <lineage>
        <taxon>Bacteria</taxon>
        <taxon>Pseudomonadati</taxon>
        <taxon>Pseudomonadota</taxon>
        <taxon>Alphaproteobacteria</taxon>
        <taxon>Rhodobacterales</taxon>
        <taxon>Roseobacteraceae</taxon>
        <taxon>Palleronia</taxon>
    </lineage>
</organism>